<dbReference type="InterPro" id="IPR002403">
    <property type="entry name" value="Cyt_P450_E_grp-IV"/>
</dbReference>
<keyword evidence="6" id="KW-0812">Transmembrane</keyword>
<evidence type="ECO:0000313" key="8">
    <source>
        <dbReference type="Proteomes" id="UP000572817"/>
    </source>
</evidence>
<dbReference type="InterPro" id="IPR001128">
    <property type="entry name" value="Cyt_P450"/>
</dbReference>
<dbReference type="GO" id="GO:0005506">
    <property type="term" value="F:iron ion binding"/>
    <property type="evidence" value="ECO:0007669"/>
    <property type="project" value="InterPro"/>
</dbReference>
<evidence type="ECO:0000256" key="6">
    <source>
        <dbReference type="SAM" id="Phobius"/>
    </source>
</evidence>
<sequence>MDRIPAVSGTTKGVIALALLAGIIAIFQRIFNAPQDPREPPLVPSRVPLIGHAIGMYRHGKRYFQMIDQKYGYDIYTLPLPGVKMYIVTGPEMTAAINRQGKSVGFRPFVVDFTRNSMQFDDEHHAINVKNIYDEEGGKGLLTDNHDLLYRTLPNGPVLDELCHTILDGAAENINAIDRKEATMGLMQFSLNLMGLLSARAFWGPQNVMDKDPTLLTSFWHMENAQSILGLGVFPSILARKGYVGRARLAAAMEHYFEQGHWKTASTLVRERAEVHWAHGYKPKMMGHADMGLLIGTTPNTTRTLFWFLAYLFAETSLAADVRAELAESGAVARSADGSAAVVDVQALRSSCPLYASALREVLRLRMPTSSVRKVREDVVLGDRYLLRKGAMCLIDAGVMHKKPSIWGADAADFNPRRFMKYQGGEFMDGSGRKVHPAALRVWGGGEVVCPGRFLATIEMVAIAAPLIMGWDVEGEDGGKVKVPKPRDDIIPVGMYDPSEDVRVKLIGREEWKNVAWEYKI</sequence>
<comment type="cofactor">
    <cofactor evidence="1 5">
        <name>heme</name>
        <dbReference type="ChEBI" id="CHEBI:30413"/>
    </cofactor>
</comment>
<feature type="transmembrane region" description="Helical" evidence="6">
    <location>
        <begin position="12"/>
        <end position="31"/>
    </location>
</feature>
<comment type="caution">
    <text evidence="7">The sequence shown here is derived from an EMBL/GenBank/DDBJ whole genome shotgun (WGS) entry which is preliminary data.</text>
</comment>
<protein>
    <submittedName>
        <fullName evidence="7">Cytochrome P450</fullName>
    </submittedName>
</protein>
<dbReference type="PANTHER" id="PTHR47582:SF1">
    <property type="entry name" value="P450, PUTATIVE (EUROFUNG)-RELATED"/>
    <property type="match status" value="1"/>
</dbReference>
<keyword evidence="3 5" id="KW-0479">Metal-binding</keyword>
<dbReference type="InterPro" id="IPR036396">
    <property type="entry name" value="Cyt_P450_sf"/>
</dbReference>
<keyword evidence="5" id="KW-0349">Heme</keyword>
<evidence type="ECO:0000313" key="7">
    <source>
        <dbReference type="EMBL" id="KAF4303583.1"/>
    </source>
</evidence>
<dbReference type="PANTHER" id="PTHR47582">
    <property type="entry name" value="P450, PUTATIVE (EUROFUNG)-RELATED"/>
    <property type="match status" value="1"/>
</dbReference>
<evidence type="ECO:0000256" key="4">
    <source>
        <dbReference type="ARBA" id="ARBA00023004"/>
    </source>
</evidence>
<dbReference type="PRINTS" id="PR00465">
    <property type="entry name" value="EP450IV"/>
</dbReference>
<evidence type="ECO:0000256" key="3">
    <source>
        <dbReference type="ARBA" id="ARBA00022723"/>
    </source>
</evidence>
<dbReference type="InterPro" id="IPR053007">
    <property type="entry name" value="CYP450_monoxygenase_sec-met"/>
</dbReference>
<accession>A0A8H4N1F7</accession>
<proteinExistence type="inferred from homology"/>
<dbReference type="Proteomes" id="UP000572817">
    <property type="component" value="Unassembled WGS sequence"/>
</dbReference>
<keyword evidence="4 5" id="KW-0408">Iron</keyword>
<organism evidence="7 8">
    <name type="scientific">Botryosphaeria dothidea</name>
    <dbReference type="NCBI Taxonomy" id="55169"/>
    <lineage>
        <taxon>Eukaryota</taxon>
        <taxon>Fungi</taxon>
        <taxon>Dikarya</taxon>
        <taxon>Ascomycota</taxon>
        <taxon>Pezizomycotina</taxon>
        <taxon>Dothideomycetes</taxon>
        <taxon>Dothideomycetes incertae sedis</taxon>
        <taxon>Botryosphaeriales</taxon>
        <taxon>Botryosphaeriaceae</taxon>
        <taxon>Botryosphaeria</taxon>
    </lineage>
</organism>
<keyword evidence="8" id="KW-1185">Reference proteome</keyword>
<dbReference type="CDD" id="cd11040">
    <property type="entry name" value="CYP7_CYP8-like"/>
    <property type="match status" value="1"/>
</dbReference>
<dbReference type="OrthoDB" id="3366823at2759"/>
<keyword evidence="6" id="KW-0472">Membrane</keyword>
<dbReference type="Gene3D" id="1.10.630.10">
    <property type="entry name" value="Cytochrome P450"/>
    <property type="match status" value="1"/>
</dbReference>
<dbReference type="EMBL" id="WWBZ02000062">
    <property type="protein sequence ID" value="KAF4303583.1"/>
    <property type="molecule type" value="Genomic_DNA"/>
</dbReference>
<name>A0A8H4N1F7_9PEZI</name>
<evidence type="ECO:0000256" key="2">
    <source>
        <dbReference type="ARBA" id="ARBA00010617"/>
    </source>
</evidence>
<dbReference type="GO" id="GO:0016705">
    <property type="term" value="F:oxidoreductase activity, acting on paired donors, with incorporation or reduction of molecular oxygen"/>
    <property type="evidence" value="ECO:0007669"/>
    <property type="project" value="InterPro"/>
</dbReference>
<dbReference type="Pfam" id="PF00067">
    <property type="entry name" value="p450"/>
    <property type="match status" value="1"/>
</dbReference>
<comment type="similarity">
    <text evidence="2">Belongs to the cytochrome P450 family.</text>
</comment>
<dbReference type="GO" id="GO:0004497">
    <property type="term" value="F:monooxygenase activity"/>
    <property type="evidence" value="ECO:0007669"/>
    <property type="project" value="InterPro"/>
</dbReference>
<dbReference type="SUPFAM" id="SSF48264">
    <property type="entry name" value="Cytochrome P450"/>
    <property type="match status" value="1"/>
</dbReference>
<reference evidence="7" key="1">
    <citation type="submission" date="2020-04" db="EMBL/GenBank/DDBJ databases">
        <title>Genome Assembly and Annotation of Botryosphaeria dothidea sdau 11-99, a Latent Pathogen of Apple Fruit Ring Rot in China.</title>
        <authorList>
            <person name="Yu C."/>
            <person name="Diao Y."/>
            <person name="Lu Q."/>
            <person name="Zhao J."/>
            <person name="Cui S."/>
            <person name="Peng C."/>
            <person name="He B."/>
            <person name="Liu H."/>
        </authorList>
    </citation>
    <scope>NUCLEOTIDE SEQUENCE [LARGE SCALE GENOMIC DNA]</scope>
    <source>
        <strain evidence="7">Sdau11-99</strain>
    </source>
</reference>
<evidence type="ECO:0000256" key="5">
    <source>
        <dbReference type="PIRSR" id="PIRSR602403-1"/>
    </source>
</evidence>
<feature type="binding site" description="axial binding residue" evidence="5">
    <location>
        <position position="450"/>
    </location>
    <ligand>
        <name>heme</name>
        <dbReference type="ChEBI" id="CHEBI:30413"/>
    </ligand>
    <ligandPart>
        <name>Fe</name>
        <dbReference type="ChEBI" id="CHEBI:18248"/>
    </ligandPart>
</feature>
<dbReference type="AlphaFoldDB" id="A0A8H4N1F7"/>
<dbReference type="GO" id="GO:0020037">
    <property type="term" value="F:heme binding"/>
    <property type="evidence" value="ECO:0007669"/>
    <property type="project" value="InterPro"/>
</dbReference>
<evidence type="ECO:0000256" key="1">
    <source>
        <dbReference type="ARBA" id="ARBA00001971"/>
    </source>
</evidence>
<gene>
    <name evidence="7" type="ORF">GTA08_BOTSDO08576</name>
</gene>
<keyword evidence="6" id="KW-1133">Transmembrane helix</keyword>